<feature type="transmembrane region" description="Helical" evidence="5">
    <location>
        <begin position="310"/>
        <end position="333"/>
    </location>
</feature>
<feature type="transmembrane region" description="Helical" evidence="5">
    <location>
        <begin position="248"/>
        <end position="270"/>
    </location>
</feature>
<dbReference type="EMBL" id="MCFH01000027">
    <property type="protein sequence ID" value="ORX48363.1"/>
    <property type="molecule type" value="Genomic_DNA"/>
</dbReference>
<keyword evidence="8" id="KW-1185">Reference proteome</keyword>
<keyword evidence="2 5" id="KW-0812">Transmembrane</keyword>
<organism evidence="7 8">
    <name type="scientific">Piromyces finnis</name>
    <dbReference type="NCBI Taxonomy" id="1754191"/>
    <lineage>
        <taxon>Eukaryota</taxon>
        <taxon>Fungi</taxon>
        <taxon>Fungi incertae sedis</taxon>
        <taxon>Chytridiomycota</taxon>
        <taxon>Chytridiomycota incertae sedis</taxon>
        <taxon>Neocallimastigomycetes</taxon>
        <taxon>Neocallimastigales</taxon>
        <taxon>Neocallimastigaceae</taxon>
        <taxon>Piromyces</taxon>
    </lineage>
</organism>
<feature type="transmembrane region" description="Helical" evidence="5">
    <location>
        <begin position="276"/>
        <end position="298"/>
    </location>
</feature>
<accession>A0A1Y1V6F7</accession>
<dbReference type="InterPro" id="IPR003689">
    <property type="entry name" value="ZIP"/>
</dbReference>
<dbReference type="Pfam" id="PF02535">
    <property type="entry name" value="Zip"/>
    <property type="match status" value="1"/>
</dbReference>
<reference evidence="7 8" key="1">
    <citation type="submission" date="2016-08" db="EMBL/GenBank/DDBJ databases">
        <title>Genomes of anaerobic fungi encode conserved fungal cellulosomes for biomass hydrolysis.</title>
        <authorList>
            <consortium name="DOE Joint Genome Institute"/>
            <person name="Haitjema C.H."/>
            <person name="Gilmore S.P."/>
            <person name="Henske J.K."/>
            <person name="Solomon K.V."/>
            <person name="De Groot R."/>
            <person name="Kuo A."/>
            <person name="Mondo S.J."/>
            <person name="Salamov A.A."/>
            <person name="Labutti K."/>
            <person name="Zhao Z."/>
            <person name="Chiniquy J."/>
            <person name="Barry K."/>
            <person name="Brewer H.M."/>
            <person name="Purvine S.O."/>
            <person name="Wright A.T."/>
            <person name="Boxma B."/>
            <person name="Van Alen T."/>
            <person name="Hackstein J.H."/>
            <person name="Baker S.E."/>
            <person name="Grigoriev I.V."/>
            <person name="O'Malley M.A."/>
        </authorList>
    </citation>
    <scope>NUCLEOTIDE SEQUENCE [LARGE SCALE GENOMIC DNA]</scope>
    <source>
        <strain evidence="8">finn</strain>
    </source>
</reference>
<evidence type="ECO:0000256" key="4">
    <source>
        <dbReference type="ARBA" id="ARBA00023136"/>
    </source>
</evidence>
<evidence type="ECO:0000256" key="1">
    <source>
        <dbReference type="ARBA" id="ARBA00004141"/>
    </source>
</evidence>
<gene>
    <name evidence="7" type="ORF">BCR36DRAFT_584282</name>
</gene>
<feature type="signal peptide" evidence="6">
    <location>
        <begin position="1"/>
        <end position="20"/>
    </location>
</feature>
<dbReference type="GO" id="GO:0005385">
    <property type="term" value="F:zinc ion transmembrane transporter activity"/>
    <property type="evidence" value="ECO:0007669"/>
    <property type="project" value="TreeGrafter"/>
</dbReference>
<feature type="transmembrane region" description="Helical" evidence="5">
    <location>
        <begin position="47"/>
        <end position="72"/>
    </location>
</feature>
<dbReference type="STRING" id="1754191.A0A1Y1V6F7"/>
<dbReference type="PANTHER" id="PTHR11040:SF44">
    <property type="entry name" value="PROTEIN ZNTC-RELATED"/>
    <property type="match status" value="1"/>
</dbReference>
<evidence type="ECO:0000256" key="3">
    <source>
        <dbReference type="ARBA" id="ARBA00022989"/>
    </source>
</evidence>
<evidence type="ECO:0000256" key="5">
    <source>
        <dbReference type="SAM" id="Phobius"/>
    </source>
</evidence>
<comment type="caution">
    <text evidence="7">The sequence shown here is derived from an EMBL/GenBank/DDBJ whole genome shotgun (WGS) entry which is preliminary data.</text>
</comment>
<keyword evidence="3 5" id="KW-1133">Transmembrane helix</keyword>
<evidence type="ECO:0000313" key="7">
    <source>
        <dbReference type="EMBL" id="ORX48363.1"/>
    </source>
</evidence>
<evidence type="ECO:0000256" key="2">
    <source>
        <dbReference type="ARBA" id="ARBA00022692"/>
    </source>
</evidence>
<dbReference type="Proteomes" id="UP000193719">
    <property type="component" value="Unassembled WGS sequence"/>
</dbReference>
<proteinExistence type="predicted"/>
<protein>
    <submittedName>
        <fullName evidence="7">Zinc/iron permease</fullName>
    </submittedName>
</protein>
<feature type="transmembrane region" description="Helical" evidence="5">
    <location>
        <begin position="84"/>
        <end position="106"/>
    </location>
</feature>
<sequence>MKSFYKYLILLFCLLQIVISHGIDHLDDDEDEHDHEEHNEKEEEKDYASYVTIIGILAVLVCSATGTILPIVFKNKPFFKEDTIFFGSIKLFGTGIILGVAFIHMLSPANELLTSKYTYSLFNEKYTSFAGAFAIVGILITHFVQVYASHFLEGNHKHDHIHVHSTSDCNSSKSLKHEKSEIIKLEEGDISTVHFSSGNLSKNNSKEFDMNSKEWHEKNNKVSLVPADDCVANQHEIMHLLEKKEKQLVCYLLEIGISFHSVLIGVAFGLERHGLIILMIALMFHQFFEGVSLSSIFIEAHFKHIRSIIFMIILYSLTMPIGGIIGLILRSIIEETSKVYCTLQGIIDSIAAGILIYDILVNILSRHCTSCNWKNTSFIGKNIQLFAFYIGLFIIALIGVWA</sequence>
<keyword evidence="6" id="KW-0732">Signal</keyword>
<comment type="subcellular location">
    <subcellularLocation>
        <location evidence="1">Membrane</location>
        <topology evidence="1">Multi-pass membrane protein</topology>
    </subcellularLocation>
</comment>
<name>A0A1Y1V6F7_9FUNG</name>
<dbReference type="GO" id="GO:0005886">
    <property type="term" value="C:plasma membrane"/>
    <property type="evidence" value="ECO:0007669"/>
    <property type="project" value="TreeGrafter"/>
</dbReference>
<keyword evidence="4 5" id="KW-0472">Membrane</keyword>
<evidence type="ECO:0000256" key="6">
    <source>
        <dbReference type="SAM" id="SignalP"/>
    </source>
</evidence>
<feature type="chain" id="PRO_5012688690" evidence="6">
    <location>
        <begin position="21"/>
        <end position="402"/>
    </location>
</feature>
<evidence type="ECO:0000313" key="8">
    <source>
        <dbReference type="Proteomes" id="UP000193719"/>
    </source>
</evidence>
<feature type="transmembrane region" description="Helical" evidence="5">
    <location>
        <begin position="385"/>
        <end position="401"/>
    </location>
</feature>
<dbReference type="OrthoDB" id="448280at2759"/>
<dbReference type="PANTHER" id="PTHR11040">
    <property type="entry name" value="ZINC/IRON TRANSPORTER"/>
    <property type="match status" value="1"/>
</dbReference>
<dbReference type="AlphaFoldDB" id="A0A1Y1V6F7"/>
<reference evidence="7 8" key="2">
    <citation type="submission" date="2016-08" db="EMBL/GenBank/DDBJ databases">
        <title>Pervasive Adenine N6-methylation of Active Genes in Fungi.</title>
        <authorList>
            <consortium name="DOE Joint Genome Institute"/>
            <person name="Mondo S.J."/>
            <person name="Dannebaum R.O."/>
            <person name="Kuo R.C."/>
            <person name="Labutti K."/>
            <person name="Haridas S."/>
            <person name="Kuo A."/>
            <person name="Salamov A."/>
            <person name="Ahrendt S.R."/>
            <person name="Lipzen A."/>
            <person name="Sullivan W."/>
            <person name="Andreopoulos W.B."/>
            <person name="Clum A."/>
            <person name="Lindquist E."/>
            <person name="Daum C."/>
            <person name="Ramamoorthy G.K."/>
            <person name="Gryganskyi A."/>
            <person name="Culley D."/>
            <person name="Magnuson J.K."/>
            <person name="James T.Y."/>
            <person name="O'Malley M.A."/>
            <person name="Stajich J.E."/>
            <person name="Spatafora J.W."/>
            <person name="Visel A."/>
            <person name="Grigoriev I.V."/>
        </authorList>
    </citation>
    <scope>NUCLEOTIDE SEQUENCE [LARGE SCALE GENOMIC DNA]</scope>
    <source>
        <strain evidence="8">finn</strain>
    </source>
</reference>
<feature type="transmembrane region" description="Helical" evidence="5">
    <location>
        <begin position="126"/>
        <end position="148"/>
    </location>
</feature>
<feature type="transmembrane region" description="Helical" evidence="5">
    <location>
        <begin position="345"/>
        <end position="364"/>
    </location>
</feature>